<proteinExistence type="predicted"/>
<evidence type="ECO:0000256" key="3">
    <source>
        <dbReference type="SAM" id="SignalP"/>
    </source>
</evidence>
<feature type="chain" id="PRO_5026925453" evidence="3">
    <location>
        <begin position="24"/>
        <end position="495"/>
    </location>
</feature>
<name>A0A6L6XV87_9ACTN</name>
<dbReference type="InterPro" id="IPR018389">
    <property type="entry name" value="DctP_fam"/>
</dbReference>
<evidence type="ECO:0000256" key="2">
    <source>
        <dbReference type="SAM" id="MobiDB-lite"/>
    </source>
</evidence>
<dbReference type="AlphaFoldDB" id="A0A6L6XV87"/>
<dbReference type="InterPro" id="IPR038404">
    <property type="entry name" value="TRAP_DctP_sf"/>
</dbReference>
<dbReference type="Pfam" id="PF03480">
    <property type="entry name" value="DctP"/>
    <property type="match status" value="2"/>
</dbReference>
<dbReference type="PANTHER" id="PTHR33376:SF5">
    <property type="entry name" value="EXTRACYTOPLASMIC SOLUTE RECEPTOR PROTEIN"/>
    <property type="match status" value="1"/>
</dbReference>
<evidence type="ECO:0000313" key="5">
    <source>
        <dbReference type="Proteomes" id="UP000473525"/>
    </source>
</evidence>
<organism evidence="4 5">
    <name type="scientific">Nocardioides agri</name>
    <dbReference type="NCBI Taxonomy" id="2682843"/>
    <lineage>
        <taxon>Bacteria</taxon>
        <taxon>Bacillati</taxon>
        <taxon>Actinomycetota</taxon>
        <taxon>Actinomycetes</taxon>
        <taxon>Propionibacteriales</taxon>
        <taxon>Nocardioidaceae</taxon>
        <taxon>Nocardioides</taxon>
    </lineage>
</organism>
<protein>
    <submittedName>
        <fullName evidence="4">Uncharacterized protein</fullName>
    </submittedName>
</protein>
<gene>
    <name evidence="4" type="ORF">GON03_09745</name>
</gene>
<feature type="compositionally biased region" description="Low complexity" evidence="2">
    <location>
        <begin position="23"/>
        <end position="41"/>
    </location>
</feature>
<accession>A0A6L6XV87</accession>
<dbReference type="RefSeq" id="WP_157342136.1">
    <property type="nucleotide sequence ID" value="NZ_WSEK01000004.1"/>
</dbReference>
<comment type="caution">
    <text evidence="4">The sequence shown here is derived from an EMBL/GenBank/DDBJ whole genome shotgun (WGS) entry which is preliminary data.</text>
</comment>
<dbReference type="Gene3D" id="3.40.190.170">
    <property type="entry name" value="Bacterial extracellular solute-binding protein, family 7"/>
    <property type="match status" value="2"/>
</dbReference>
<evidence type="ECO:0000256" key="1">
    <source>
        <dbReference type="ARBA" id="ARBA00022729"/>
    </source>
</evidence>
<dbReference type="PROSITE" id="PS51257">
    <property type="entry name" value="PROKAR_LIPOPROTEIN"/>
    <property type="match status" value="1"/>
</dbReference>
<sequence>MNSTRQRTLGLLTIAATLTACSAAPDGSSSEPQTSPSPTITASPAIGADPGEDVAPVRLRLGTGDAKTAPAADQIRWFAKRVSELTDGDMTIKPVWLAAGDVPRFETAVARQAIDGDLDLALVASRAWDTVGVTTLTPLNAPFLVNTDELVSQVVTGATTESLLAGLADSGVVGLGLWPEGLRHPFGFGSPLNAPDDYDQALIRAPYSTTTQQMFRALGADTTDAPADPTEQRGAESAYRLAPAGEATANVVFYPKVNALVVNEAVAAALADEQRQVLARAAADTTRWVVDTWPTDNEAARTFCDEGGRIQSATAVELEAMVEATRPVVEAMRNDDLTGPIVAQIESLTDGIEPEAPLTDCGAKTDSEVLRQLDGTYTFTVSPSAARTAGVTSREVIESATGEFTVTMDGGTWTLEQVYATGPMEGQTDNGSGDYTIHGNRLEWFWNHEPGNWVRATFTVLPDGSVTFTDVTDGEGPQWQRMAQVHYRHWKRGDS</sequence>
<dbReference type="EMBL" id="WSEK01000004">
    <property type="protein sequence ID" value="MVQ49465.1"/>
    <property type="molecule type" value="Genomic_DNA"/>
</dbReference>
<dbReference type="Proteomes" id="UP000473525">
    <property type="component" value="Unassembled WGS sequence"/>
</dbReference>
<dbReference type="GO" id="GO:0055085">
    <property type="term" value="P:transmembrane transport"/>
    <property type="evidence" value="ECO:0007669"/>
    <property type="project" value="InterPro"/>
</dbReference>
<feature type="region of interest" description="Disordered" evidence="2">
    <location>
        <begin position="23"/>
        <end position="51"/>
    </location>
</feature>
<reference evidence="4 5" key="1">
    <citation type="submission" date="2019-12" db="EMBL/GenBank/DDBJ databases">
        <authorList>
            <person name="Huq M.A."/>
        </authorList>
    </citation>
    <scope>NUCLEOTIDE SEQUENCE [LARGE SCALE GENOMIC DNA]</scope>
    <source>
        <strain evidence="4 5">MAH-18</strain>
    </source>
</reference>
<dbReference type="PANTHER" id="PTHR33376">
    <property type="match status" value="1"/>
</dbReference>
<feature type="signal peptide" evidence="3">
    <location>
        <begin position="1"/>
        <end position="23"/>
    </location>
</feature>
<evidence type="ECO:0000313" key="4">
    <source>
        <dbReference type="EMBL" id="MVQ49465.1"/>
    </source>
</evidence>
<keyword evidence="1 3" id="KW-0732">Signal</keyword>
<keyword evidence="5" id="KW-1185">Reference proteome</keyword>